<evidence type="ECO:0000313" key="2">
    <source>
        <dbReference type="Proteomes" id="UP000027120"/>
    </source>
</evidence>
<accession>A0A067D0Q3</accession>
<dbReference type="Proteomes" id="UP000027120">
    <property type="component" value="Unassembled WGS sequence"/>
</dbReference>
<organism evidence="1 2">
    <name type="scientific">Citrus sinensis</name>
    <name type="common">Sweet orange</name>
    <name type="synonym">Citrus aurantium var. sinensis</name>
    <dbReference type="NCBI Taxonomy" id="2711"/>
    <lineage>
        <taxon>Eukaryota</taxon>
        <taxon>Viridiplantae</taxon>
        <taxon>Streptophyta</taxon>
        <taxon>Embryophyta</taxon>
        <taxon>Tracheophyta</taxon>
        <taxon>Spermatophyta</taxon>
        <taxon>Magnoliopsida</taxon>
        <taxon>eudicotyledons</taxon>
        <taxon>Gunneridae</taxon>
        <taxon>Pentapetalae</taxon>
        <taxon>rosids</taxon>
        <taxon>malvids</taxon>
        <taxon>Sapindales</taxon>
        <taxon>Rutaceae</taxon>
        <taxon>Aurantioideae</taxon>
        <taxon>Citrus</taxon>
    </lineage>
</organism>
<evidence type="ECO:0000313" key="1">
    <source>
        <dbReference type="EMBL" id="KDO36333.1"/>
    </source>
</evidence>
<name>A0A067D0Q3_CITSI</name>
<keyword evidence="2" id="KW-1185">Reference proteome</keyword>
<proteinExistence type="predicted"/>
<gene>
    <name evidence="1" type="ORF">CISIN_1g038587mg</name>
</gene>
<dbReference type="EMBL" id="KK794822">
    <property type="protein sequence ID" value="KDO36333.1"/>
    <property type="molecule type" value="Genomic_DNA"/>
</dbReference>
<dbReference type="AlphaFoldDB" id="A0A067D0Q3"/>
<sequence length="93" mass="10518">MSSKINPFPDVQYELLQPVIHTSNGTLEEIPFVGISTRERPFIEAEAPDPTESEELRTPFQKQKLRDSSPLPFFWKAVLGTLNARSTSLMTDP</sequence>
<reference evidence="1 2" key="1">
    <citation type="submission" date="2014-04" db="EMBL/GenBank/DDBJ databases">
        <authorList>
            <consortium name="International Citrus Genome Consortium"/>
            <person name="Gmitter F."/>
            <person name="Chen C."/>
            <person name="Farmerie W."/>
            <person name="Harkins T."/>
            <person name="Desany B."/>
            <person name="Mohiuddin M."/>
            <person name="Kodira C."/>
            <person name="Borodovsky M."/>
            <person name="Lomsadze A."/>
            <person name="Burns P."/>
            <person name="Jenkins J."/>
            <person name="Prochnik S."/>
            <person name="Shu S."/>
            <person name="Chapman J."/>
            <person name="Pitluck S."/>
            <person name="Schmutz J."/>
            <person name="Rokhsar D."/>
        </authorList>
    </citation>
    <scope>NUCLEOTIDE SEQUENCE</scope>
</reference>
<protein>
    <submittedName>
        <fullName evidence="1">Uncharacterized protein</fullName>
    </submittedName>
</protein>